<dbReference type="OrthoDB" id="9888146at2"/>
<evidence type="ECO:0000256" key="1">
    <source>
        <dbReference type="SAM" id="MobiDB-lite"/>
    </source>
</evidence>
<keyword evidence="2" id="KW-0472">Membrane</keyword>
<keyword evidence="2" id="KW-1133">Transmembrane helix</keyword>
<dbReference type="Proteomes" id="UP000199632">
    <property type="component" value="Unassembled WGS sequence"/>
</dbReference>
<dbReference type="RefSeq" id="WP_143049604.1">
    <property type="nucleotide sequence ID" value="NZ_BOND01000030.1"/>
</dbReference>
<organism evidence="3 4">
    <name type="scientific">Asanoa ishikariensis</name>
    <dbReference type="NCBI Taxonomy" id="137265"/>
    <lineage>
        <taxon>Bacteria</taxon>
        <taxon>Bacillati</taxon>
        <taxon>Actinomycetota</taxon>
        <taxon>Actinomycetes</taxon>
        <taxon>Micromonosporales</taxon>
        <taxon>Micromonosporaceae</taxon>
        <taxon>Asanoa</taxon>
    </lineage>
</organism>
<feature type="transmembrane region" description="Helical" evidence="2">
    <location>
        <begin position="54"/>
        <end position="75"/>
    </location>
</feature>
<dbReference type="EMBL" id="FNQB01000001">
    <property type="protein sequence ID" value="SDY55469.1"/>
    <property type="molecule type" value="Genomic_DNA"/>
</dbReference>
<dbReference type="AlphaFoldDB" id="A0A1H3KU20"/>
<evidence type="ECO:0000313" key="3">
    <source>
        <dbReference type="EMBL" id="SDY55469.1"/>
    </source>
</evidence>
<gene>
    <name evidence="3" type="ORF">SAMN05421684_0332</name>
</gene>
<sequence>MGLSAEERAQLRSNVEQRRAAPTRWIVLAMLVGFGALAAIFAARGGTSELSRPWNVVVPLLPFVFLIALSAPLLIGVRRRTGTPLVEGADPETRRAVTRAIRAGSAADPRIDDLVVDLREQGTARQLGRTGTIELLGALGIGAAAVVGDEPTARVLLALATVAMLTAAGLLFQRRRQLLAYRAAANRPTDPADGPPAAATRPTDPADGPPAAAKGD</sequence>
<proteinExistence type="predicted"/>
<name>A0A1H3KU20_9ACTN</name>
<feature type="transmembrane region" description="Helical" evidence="2">
    <location>
        <begin position="127"/>
        <end position="147"/>
    </location>
</feature>
<feature type="transmembrane region" description="Helical" evidence="2">
    <location>
        <begin position="153"/>
        <end position="172"/>
    </location>
</feature>
<evidence type="ECO:0000313" key="4">
    <source>
        <dbReference type="Proteomes" id="UP000199632"/>
    </source>
</evidence>
<keyword evidence="2" id="KW-0812">Transmembrane</keyword>
<accession>A0A1H3KU20</accession>
<reference evidence="4" key="1">
    <citation type="submission" date="2016-10" db="EMBL/GenBank/DDBJ databases">
        <authorList>
            <person name="Varghese N."/>
            <person name="Submissions S."/>
        </authorList>
    </citation>
    <scope>NUCLEOTIDE SEQUENCE [LARGE SCALE GENOMIC DNA]</scope>
    <source>
        <strain evidence="4">DSM 44718</strain>
    </source>
</reference>
<dbReference type="STRING" id="137265.SAMN05421684_0332"/>
<evidence type="ECO:0000256" key="2">
    <source>
        <dbReference type="SAM" id="Phobius"/>
    </source>
</evidence>
<feature type="transmembrane region" description="Helical" evidence="2">
    <location>
        <begin position="21"/>
        <end position="42"/>
    </location>
</feature>
<feature type="region of interest" description="Disordered" evidence="1">
    <location>
        <begin position="184"/>
        <end position="216"/>
    </location>
</feature>
<protein>
    <submittedName>
        <fullName evidence="3">Uncharacterized protein</fullName>
    </submittedName>
</protein>
<keyword evidence="4" id="KW-1185">Reference proteome</keyword>